<accession>A0A7W7IPK1</accession>
<dbReference type="SUPFAM" id="SSF48208">
    <property type="entry name" value="Six-hairpin glycosidases"/>
    <property type="match status" value="1"/>
</dbReference>
<dbReference type="Gene3D" id="1.50.10.10">
    <property type="match status" value="1"/>
</dbReference>
<dbReference type="EC" id="5.3.1.8" evidence="3"/>
<gene>
    <name evidence="3" type="ORF">HNP32_001930</name>
</gene>
<protein>
    <submittedName>
        <fullName evidence="3">Mannose-6-phosphate isomerase</fullName>
        <ecNumber evidence="3">5.3.1.8</ecNumber>
    </submittedName>
</protein>
<organism evidence="3 4">
    <name type="scientific">Brevundimonas bullata</name>
    <dbReference type="NCBI Taxonomy" id="13160"/>
    <lineage>
        <taxon>Bacteria</taxon>
        <taxon>Pseudomonadati</taxon>
        <taxon>Pseudomonadota</taxon>
        <taxon>Alphaproteobacteria</taxon>
        <taxon>Caulobacterales</taxon>
        <taxon>Caulobacteraceae</taxon>
        <taxon>Brevundimonas</taxon>
    </lineage>
</organism>
<comment type="similarity">
    <text evidence="1">Belongs to the N-acylglucosamine 2-epimerase family.</text>
</comment>
<sequence length="393" mass="44030">MTVAELKQVQTQARDWLINIAAPFWSDAGRTPSGLYAERLDRQGQPNTEYYRTFVQARQIFSFSAACKKGWSGAGAEQVQQTVDCLLEKARRGDGLFVHRLAYDASVLDARADLYDQAFILFGLGAAGDLLCAPRLFDEAERLLDVLEDRWSDAAGGFNEGEVVDRSIRRQNPHMHLLEAFSTLYKVSGRQRFGDAAVSIAELCRTRFIDPDTGALLEYFEQDWRPLADVRGQIAEPGHCLEWAWLFEGLASIWGDEALMSSDRLTAFARTRGIDATRGVAINEVLTRGGVHDDKARLWPQTERMKAAVSRYARTGSDDDGREIINAYRGLEKYFLPDRPELWMDKMLRDGTFLDELVPASSFYHISCGINELLDLDLAGVQQLQIGCKTAAG</sequence>
<dbReference type="EMBL" id="JACHKY010000003">
    <property type="protein sequence ID" value="MBB4798186.1"/>
    <property type="molecule type" value="Genomic_DNA"/>
</dbReference>
<proteinExistence type="inferred from homology"/>
<dbReference type="Proteomes" id="UP000539957">
    <property type="component" value="Unassembled WGS sequence"/>
</dbReference>
<evidence type="ECO:0000256" key="2">
    <source>
        <dbReference type="ARBA" id="ARBA00023235"/>
    </source>
</evidence>
<dbReference type="RefSeq" id="WP_184269462.1">
    <property type="nucleotide sequence ID" value="NZ_JACHKY010000003.1"/>
</dbReference>
<keyword evidence="4" id="KW-1185">Reference proteome</keyword>
<dbReference type="PANTHER" id="PTHR15108">
    <property type="entry name" value="N-ACYLGLUCOSAMINE-2-EPIMERASE"/>
    <property type="match status" value="1"/>
</dbReference>
<reference evidence="3 4" key="1">
    <citation type="submission" date="2020-08" db="EMBL/GenBank/DDBJ databases">
        <title>Functional genomics of gut bacteria from endangered species of beetles.</title>
        <authorList>
            <person name="Carlos-Shanley C."/>
        </authorList>
    </citation>
    <scope>NUCLEOTIDE SEQUENCE [LARGE SCALE GENOMIC DNA]</scope>
    <source>
        <strain evidence="3 4">S00123</strain>
    </source>
</reference>
<dbReference type="Pfam" id="PF07221">
    <property type="entry name" value="GlcNAc_2-epim"/>
    <property type="match status" value="1"/>
</dbReference>
<comment type="caution">
    <text evidence="3">The sequence shown here is derived from an EMBL/GenBank/DDBJ whole genome shotgun (WGS) entry which is preliminary data.</text>
</comment>
<name>A0A7W7IPK1_9CAUL</name>
<dbReference type="InterPro" id="IPR010819">
    <property type="entry name" value="AGE/CE"/>
</dbReference>
<keyword evidence="2 3" id="KW-0413">Isomerase</keyword>
<dbReference type="InterPro" id="IPR012341">
    <property type="entry name" value="6hp_glycosidase-like_sf"/>
</dbReference>
<dbReference type="GO" id="GO:0005975">
    <property type="term" value="P:carbohydrate metabolic process"/>
    <property type="evidence" value="ECO:0007669"/>
    <property type="project" value="InterPro"/>
</dbReference>
<dbReference type="AlphaFoldDB" id="A0A7W7IPK1"/>
<evidence type="ECO:0000313" key="3">
    <source>
        <dbReference type="EMBL" id="MBB4798186.1"/>
    </source>
</evidence>
<dbReference type="InterPro" id="IPR008928">
    <property type="entry name" value="6-hairpin_glycosidase_sf"/>
</dbReference>
<dbReference type="GO" id="GO:0004476">
    <property type="term" value="F:mannose-6-phosphate isomerase activity"/>
    <property type="evidence" value="ECO:0007669"/>
    <property type="project" value="UniProtKB-EC"/>
</dbReference>
<evidence type="ECO:0000313" key="4">
    <source>
        <dbReference type="Proteomes" id="UP000539957"/>
    </source>
</evidence>
<evidence type="ECO:0000256" key="1">
    <source>
        <dbReference type="ARBA" id="ARBA00008558"/>
    </source>
</evidence>